<keyword evidence="3" id="KW-1185">Reference proteome</keyword>
<dbReference type="GO" id="GO:0007005">
    <property type="term" value="P:mitochondrion organization"/>
    <property type="evidence" value="ECO:0007669"/>
    <property type="project" value="InterPro"/>
</dbReference>
<evidence type="ECO:0000313" key="3">
    <source>
        <dbReference type="Proteomes" id="UP000757232"/>
    </source>
</evidence>
<gene>
    <name evidence="2" type="ORF">A7U60_g2783</name>
</gene>
<feature type="compositionally biased region" description="Low complexity" evidence="1">
    <location>
        <begin position="1"/>
        <end position="21"/>
    </location>
</feature>
<dbReference type="PANTHER" id="PTHR13523">
    <property type="entry name" value="COILED-COIL-HELIX-COILED-COIL-HELIX DOMAIN CONTAINING 2/NUR77"/>
    <property type="match status" value="1"/>
</dbReference>
<protein>
    <recommendedName>
        <fullName evidence="4">CHCH domain-containing protein</fullName>
    </recommendedName>
</protein>
<dbReference type="Proteomes" id="UP000757232">
    <property type="component" value="Unassembled WGS sequence"/>
</dbReference>
<dbReference type="PANTHER" id="PTHR13523:SF2">
    <property type="entry name" value="COILED-COIL-HELIX-COILED-COIL-HELIX DOMAIN CONTAINING 2, ISOFORM A-RELATED"/>
    <property type="match status" value="1"/>
</dbReference>
<name>A0A9Q5I1V5_SANBA</name>
<dbReference type="InterPro" id="IPR055304">
    <property type="entry name" value="CHCHD2/10-like"/>
</dbReference>
<dbReference type="OrthoDB" id="1106148at2759"/>
<sequence>MPRQSRSRPAARPAAPAQSRSHTTAAAPAPGYGHSPAAPAPPTAAAPSREPGMLTQMAANMGSVAAGSVIGHGISRAIFGGSEAAPAPAPEPAAQAAPVQQTSGISCDVQAKNFTQCLEKADLPSCSWYLEQLKACQAAAAPY</sequence>
<dbReference type="GO" id="GO:0005739">
    <property type="term" value="C:mitochondrion"/>
    <property type="evidence" value="ECO:0007669"/>
    <property type="project" value="TreeGrafter"/>
</dbReference>
<dbReference type="EMBL" id="LNZH02000143">
    <property type="protein sequence ID" value="OCB90021.1"/>
    <property type="molecule type" value="Genomic_DNA"/>
</dbReference>
<accession>A0A9Q5I1V5</accession>
<comment type="caution">
    <text evidence="2">The sequence shown here is derived from an EMBL/GenBank/DDBJ whole genome shotgun (WGS) entry which is preliminary data.</text>
</comment>
<organism evidence="2 3">
    <name type="scientific">Sanghuangporus baumii</name>
    <name type="common">Phellinus baumii</name>
    <dbReference type="NCBI Taxonomy" id="108892"/>
    <lineage>
        <taxon>Eukaryota</taxon>
        <taxon>Fungi</taxon>
        <taxon>Dikarya</taxon>
        <taxon>Basidiomycota</taxon>
        <taxon>Agaricomycotina</taxon>
        <taxon>Agaricomycetes</taxon>
        <taxon>Hymenochaetales</taxon>
        <taxon>Hymenochaetaceae</taxon>
        <taxon>Sanghuangporus</taxon>
    </lineage>
</organism>
<evidence type="ECO:0000256" key="1">
    <source>
        <dbReference type="SAM" id="MobiDB-lite"/>
    </source>
</evidence>
<dbReference type="GO" id="GO:0005634">
    <property type="term" value="C:nucleus"/>
    <property type="evidence" value="ECO:0007669"/>
    <property type="project" value="TreeGrafter"/>
</dbReference>
<dbReference type="AlphaFoldDB" id="A0A9Q5I1V5"/>
<feature type="region of interest" description="Disordered" evidence="1">
    <location>
        <begin position="1"/>
        <end position="54"/>
    </location>
</feature>
<evidence type="ECO:0008006" key="4">
    <source>
        <dbReference type="Google" id="ProtNLM"/>
    </source>
</evidence>
<reference evidence="2" key="1">
    <citation type="submission" date="2016-06" db="EMBL/GenBank/DDBJ databases">
        <title>Draft Genome sequence of the fungus Inonotus baumii.</title>
        <authorList>
            <person name="Zhu H."/>
            <person name="Lin W."/>
        </authorList>
    </citation>
    <scope>NUCLEOTIDE SEQUENCE</scope>
    <source>
        <strain evidence="2">821</strain>
    </source>
</reference>
<proteinExistence type="predicted"/>
<evidence type="ECO:0000313" key="2">
    <source>
        <dbReference type="EMBL" id="OCB90021.1"/>
    </source>
</evidence>